<dbReference type="VEuPathDB" id="FungiDB:HMPREF1541_02470"/>
<evidence type="ECO:0000256" key="2">
    <source>
        <dbReference type="ARBA" id="ARBA00022737"/>
    </source>
</evidence>
<dbReference type="GO" id="GO:0032483">
    <property type="term" value="P:regulation of Rab protein signal transduction"/>
    <property type="evidence" value="ECO:0007669"/>
    <property type="project" value="TreeGrafter"/>
</dbReference>
<dbReference type="InterPro" id="IPR005112">
    <property type="entry name" value="dDENN_dom"/>
</dbReference>
<feature type="domain" description="UDENN" evidence="7">
    <location>
        <begin position="243"/>
        <end position="1030"/>
    </location>
</feature>
<dbReference type="InterPro" id="IPR001194">
    <property type="entry name" value="cDENN_dom"/>
</dbReference>
<accession>W2S3N1</accession>
<evidence type="ECO:0000256" key="1">
    <source>
        <dbReference type="ARBA" id="ARBA00022723"/>
    </source>
</evidence>
<protein>
    <recommendedName>
        <fullName evidence="10">UDENN domain-containing protein</fullName>
    </recommendedName>
</protein>
<evidence type="ECO:0000313" key="9">
    <source>
        <dbReference type="Proteomes" id="UP000030752"/>
    </source>
</evidence>
<dbReference type="PANTHER" id="PTHR12296">
    <property type="entry name" value="DENN DOMAIN-CONTAINING PROTEIN 4"/>
    <property type="match status" value="1"/>
</dbReference>
<feature type="domain" description="Phorbol-ester/DAG-type" evidence="6">
    <location>
        <begin position="887"/>
        <end position="934"/>
    </location>
</feature>
<dbReference type="PROSITE" id="PS50211">
    <property type="entry name" value="DENN"/>
    <property type="match status" value="1"/>
</dbReference>
<dbReference type="HOGENOM" id="CLU_001932_0_0_1"/>
<feature type="compositionally biased region" description="Low complexity" evidence="5">
    <location>
        <begin position="1085"/>
        <end position="1102"/>
    </location>
</feature>
<feature type="region of interest" description="Disordered" evidence="5">
    <location>
        <begin position="210"/>
        <end position="259"/>
    </location>
</feature>
<feature type="region of interest" description="Disordered" evidence="5">
    <location>
        <begin position="45"/>
        <end position="94"/>
    </location>
</feature>
<feature type="compositionally biased region" description="Polar residues" evidence="5">
    <location>
        <begin position="742"/>
        <end position="752"/>
    </location>
</feature>
<dbReference type="InterPro" id="IPR004146">
    <property type="entry name" value="DC1"/>
</dbReference>
<feature type="coiled-coil region" evidence="4">
    <location>
        <begin position="330"/>
        <end position="409"/>
    </location>
</feature>
<dbReference type="Pfam" id="PF02141">
    <property type="entry name" value="DENN"/>
    <property type="match status" value="1"/>
</dbReference>
<evidence type="ECO:0000259" key="7">
    <source>
        <dbReference type="PROSITE" id="PS50211"/>
    </source>
</evidence>
<evidence type="ECO:0000256" key="5">
    <source>
        <dbReference type="SAM" id="MobiDB-lite"/>
    </source>
</evidence>
<dbReference type="eggNOG" id="KOG2080">
    <property type="taxonomic scope" value="Eukaryota"/>
</dbReference>
<dbReference type="InParanoid" id="W2S3N1"/>
<dbReference type="Proteomes" id="UP000030752">
    <property type="component" value="Unassembled WGS sequence"/>
</dbReference>
<proteinExistence type="predicted"/>
<dbReference type="Pfam" id="PF03456">
    <property type="entry name" value="uDENN"/>
    <property type="match status" value="1"/>
</dbReference>
<dbReference type="EMBL" id="KB822718">
    <property type="protein sequence ID" value="ETN43311.1"/>
    <property type="molecule type" value="Genomic_DNA"/>
</dbReference>
<keyword evidence="3" id="KW-0862">Zinc</keyword>
<dbReference type="SMART" id="SM00799">
    <property type="entry name" value="DENN"/>
    <property type="match status" value="1"/>
</dbReference>
<evidence type="ECO:0000256" key="4">
    <source>
        <dbReference type="SAM" id="Coils"/>
    </source>
</evidence>
<dbReference type="InterPro" id="IPR043153">
    <property type="entry name" value="DENN_C"/>
</dbReference>
<dbReference type="InterPro" id="IPR037516">
    <property type="entry name" value="Tripartite_DENN"/>
</dbReference>
<evidence type="ECO:0008006" key="10">
    <source>
        <dbReference type="Google" id="ProtNLM"/>
    </source>
</evidence>
<dbReference type="InterPro" id="IPR051696">
    <property type="entry name" value="DENN_Domain_GEFs"/>
</dbReference>
<keyword evidence="4" id="KW-0175">Coiled coil</keyword>
<feature type="compositionally biased region" description="Polar residues" evidence="5">
    <location>
        <begin position="773"/>
        <end position="783"/>
    </location>
</feature>
<dbReference type="InterPro" id="IPR046349">
    <property type="entry name" value="C1-like_sf"/>
</dbReference>
<evidence type="ECO:0000256" key="3">
    <source>
        <dbReference type="ARBA" id="ARBA00022833"/>
    </source>
</evidence>
<evidence type="ECO:0000313" key="8">
    <source>
        <dbReference type="EMBL" id="ETN43311.1"/>
    </source>
</evidence>
<organism evidence="8 9">
    <name type="scientific">Cyphellophora europaea (strain CBS 101466)</name>
    <name type="common">Phialophora europaea</name>
    <dbReference type="NCBI Taxonomy" id="1220924"/>
    <lineage>
        <taxon>Eukaryota</taxon>
        <taxon>Fungi</taxon>
        <taxon>Dikarya</taxon>
        <taxon>Ascomycota</taxon>
        <taxon>Pezizomycotina</taxon>
        <taxon>Eurotiomycetes</taxon>
        <taxon>Chaetothyriomycetidae</taxon>
        <taxon>Chaetothyriales</taxon>
        <taxon>Cyphellophoraceae</taxon>
        <taxon>Cyphellophora</taxon>
    </lineage>
</organism>
<feature type="region of interest" description="Disordered" evidence="5">
    <location>
        <begin position="729"/>
        <end position="845"/>
    </location>
</feature>
<dbReference type="SUPFAM" id="SSF57889">
    <property type="entry name" value="Cysteine-rich domain"/>
    <property type="match status" value="1"/>
</dbReference>
<feature type="compositionally biased region" description="Polar residues" evidence="5">
    <location>
        <begin position="797"/>
        <end position="809"/>
    </location>
</feature>
<dbReference type="GO" id="GO:0046872">
    <property type="term" value="F:metal ion binding"/>
    <property type="evidence" value="ECO:0007669"/>
    <property type="project" value="UniProtKB-KW"/>
</dbReference>
<dbReference type="GO" id="GO:0031410">
    <property type="term" value="C:cytoplasmic vesicle"/>
    <property type="evidence" value="ECO:0007669"/>
    <property type="project" value="TreeGrafter"/>
</dbReference>
<keyword evidence="2" id="KW-0677">Repeat</keyword>
<feature type="compositionally biased region" description="Polar residues" evidence="5">
    <location>
        <begin position="48"/>
        <end position="59"/>
    </location>
</feature>
<sequence>MARPEKSRPQDASSLPLADYFWIAGVDSQQLLDAYKPVRWSYDEHESFTNGSDNTADQTIQEDVDAEQAAAAPTALVSPSTKKHTRKDSYQRLSDLSGEARDSILALENGSGLRSNRSSATIKASPTPATNGNRESTAISDRDFENAMQKFTMDRESFFLDLNFADGSKTRSRASRTKPRTQKIVPQDLEPMPNGPSRHFGSVRRHLSFKEMSSTKRQPSMAHRTSTRTSRRVSSYNSVVPNPEALRSSPAQHPLQRKFEPVLLDKYPRSSMTEEMSKRNKLPEYLPMFAFPNDINIVSSDSRPPSTWHEFCMTAGDNSKIPAICVIVYIPLKQNTADELEKRCEEWRRANMTDAEREMASSLAERLAAERAKLSRLLAQLPSTTGDDREELEEEISVVEERIAVMADMLKPLRHGAANRIDGLTDGDSGLWIPRAFGILGRDPAMSPFWRQWLRAIAVPMHDGTILRVPASSPRVGMWQPLERYVHVLCCDAPSPSSSKTQIDVAIRELHLYAKKEATNELPGARTTDLYPLFRALTIPNIIVLLEYVLAESRIILLSSHTAMLQLVSRAILELIWPFKWAGVYIPVLPNRLVQALEAPCPYICGIDRSYEKWDLPEDDFVLVDLDKNELQSTAHPPALPKQIRRKLMSLLHLAAPHHHSFGVPPGPPAYAVETYPYNSFAADQPSVFTAIAQSTNLAKLVSLSSTMFGPQAATDTIRRAPILNAFLANGPTRGKSFDRPGTSSTARQPSQPDSSSPVNSNFPPPPLTPVSRNDSGYALQTSLREKRSGHFDSYSKRNPSISGLSTHLPNMRRKASLPFNNSPVSKHGSSPSTASITPNDFSRPYAQPSTYAPSTYAQSTLAASTIMPGMHVQPAQNSATAQWVEGHQLAYRAHEGPSTCVLCDEKAQDGYFRCTGCGFVVHGACAGQISVVCPAAFYPDQVRAAFVRCFAALVYTYRRHLLPVAPGKSAGTTGRRKGTEPDPSLYEFDLKGFVKGLERDHGAFVEGWSQTMAWVEWVGERERNPKSLSDEERARVQLFDAIILAKARRGGKARWGMGSMGMRHPSMPNLGSSGPSGSSGRGVFGSRSTSGSGASATAPGADVLNDTSNHQWRPVAAPGASSERPDIPPAAAKGREYRQITSRVPANLEEGLFRTGEKEAVGGGRKGASRVPSLPKLNGNWKEAWQEGSGSGGGAGGTTWGRSGPSRHERMPTEGSVGSPKSPRSGGMLGRAADDEGQRSTGVVERLRTPQSPGLARGLNGLGMHSPKD</sequence>
<gene>
    <name evidence="8" type="ORF">HMPREF1541_02470</name>
</gene>
<keyword evidence="9" id="KW-1185">Reference proteome</keyword>
<dbReference type="AlphaFoldDB" id="W2S3N1"/>
<dbReference type="SMART" id="SM00800">
    <property type="entry name" value="uDENN"/>
    <property type="match status" value="1"/>
</dbReference>
<feature type="compositionally biased region" description="Basic and acidic residues" evidence="5">
    <location>
        <begin position="1152"/>
        <end position="1161"/>
    </location>
</feature>
<dbReference type="Gene3D" id="3.40.50.11500">
    <property type="match status" value="1"/>
</dbReference>
<feature type="region of interest" description="Disordered" evidence="5">
    <location>
        <begin position="108"/>
        <end position="141"/>
    </location>
</feature>
<name>W2S3N1_CYPE1</name>
<feature type="compositionally biased region" description="Basic and acidic residues" evidence="5">
    <location>
        <begin position="784"/>
        <end position="796"/>
    </location>
</feature>
<dbReference type="PANTHER" id="PTHR12296:SF21">
    <property type="entry name" value="DENN DOMAIN-CONTAINING PROTEIN 3"/>
    <property type="match status" value="1"/>
</dbReference>
<dbReference type="Pfam" id="PF03107">
    <property type="entry name" value="C1_2"/>
    <property type="match status" value="1"/>
</dbReference>
<feature type="compositionally biased region" description="Polar residues" evidence="5">
    <location>
        <begin position="819"/>
        <end position="841"/>
    </location>
</feature>
<reference evidence="8 9" key="1">
    <citation type="submission" date="2013-03" db="EMBL/GenBank/DDBJ databases">
        <title>The Genome Sequence of Phialophora europaea CBS 101466.</title>
        <authorList>
            <consortium name="The Broad Institute Genomics Platform"/>
            <person name="Cuomo C."/>
            <person name="de Hoog S."/>
            <person name="Gorbushina A."/>
            <person name="Walker B."/>
            <person name="Young S.K."/>
            <person name="Zeng Q."/>
            <person name="Gargeya S."/>
            <person name="Fitzgerald M."/>
            <person name="Haas B."/>
            <person name="Abouelleil A."/>
            <person name="Allen A.W."/>
            <person name="Alvarado L."/>
            <person name="Arachchi H.M."/>
            <person name="Berlin A.M."/>
            <person name="Chapman S.B."/>
            <person name="Gainer-Dewar J."/>
            <person name="Goldberg J."/>
            <person name="Griggs A."/>
            <person name="Gujja S."/>
            <person name="Hansen M."/>
            <person name="Howarth C."/>
            <person name="Imamovic A."/>
            <person name="Ireland A."/>
            <person name="Larimer J."/>
            <person name="McCowan C."/>
            <person name="Murphy C."/>
            <person name="Pearson M."/>
            <person name="Poon T.W."/>
            <person name="Priest M."/>
            <person name="Roberts A."/>
            <person name="Saif S."/>
            <person name="Shea T."/>
            <person name="Sisk P."/>
            <person name="Sykes S."/>
            <person name="Wortman J."/>
            <person name="Nusbaum C."/>
            <person name="Birren B."/>
        </authorList>
    </citation>
    <scope>NUCLEOTIDE SEQUENCE [LARGE SCALE GENOMIC DNA]</scope>
    <source>
        <strain evidence="8 9">CBS 101466</strain>
    </source>
</reference>
<dbReference type="GeneID" id="19969809"/>
<dbReference type="PROSITE" id="PS50081">
    <property type="entry name" value="ZF_DAG_PE_2"/>
    <property type="match status" value="1"/>
</dbReference>
<dbReference type="RefSeq" id="XP_008715047.1">
    <property type="nucleotide sequence ID" value="XM_008716825.1"/>
</dbReference>
<dbReference type="SMART" id="SM00801">
    <property type="entry name" value="dDENN"/>
    <property type="match status" value="1"/>
</dbReference>
<feature type="compositionally biased region" description="Low complexity" evidence="5">
    <location>
        <begin position="753"/>
        <end position="762"/>
    </location>
</feature>
<dbReference type="CDD" id="cd00029">
    <property type="entry name" value="C1"/>
    <property type="match status" value="1"/>
</dbReference>
<dbReference type="InterPro" id="IPR005113">
    <property type="entry name" value="uDENN_dom"/>
</dbReference>
<dbReference type="InterPro" id="IPR002219">
    <property type="entry name" value="PKC_DAG/PE"/>
</dbReference>
<feature type="region of interest" description="Disordered" evidence="5">
    <location>
        <begin position="1062"/>
        <end position="1270"/>
    </location>
</feature>
<keyword evidence="1" id="KW-0479">Metal-binding</keyword>
<feature type="compositionally biased region" description="Gly residues" evidence="5">
    <location>
        <begin position="1190"/>
        <end position="1200"/>
    </location>
</feature>
<feature type="compositionally biased region" description="Polar residues" evidence="5">
    <location>
        <begin position="112"/>
        <end position="139"/>
    </location>
</feature>
<dbReference type="OrthoDB" id="6019893at2759"/>
<evidence type="ECO:0000259" key="6">
    <source>
        <dbReference type="PROSITE" id="PS50081"/>
    </source>
</evidence>